<evidence type="ECO:0000313" key="2">
    <source>
        <dbReference type="EMBL" id="EME28138.1"/>
    </source>
</evidence>
<organism evidence="2 3">
    <name type="scientific">Galdieria sulphuraria</name>
    <name type="common">Red alga</name>
    <dbReference type="NCBI Taxonomy" id="130081"/>
    <lineage>
        <taxon>Eukaryota</taxon>
        <taxon>Rhodophyta</taxon>
        <taxon>Bangiophyceae</taxon>
        <taxon>Galdieriales</taxon>
        <taxon>Galdieriaceae</taxon>
        <taxon>Galdieria</taxon>
    </lineage>
</organism>
<dbReference type="EMBL" id="KB454523">
    <property type="protein sequence ID" value="EME28138.1"/>
    <property type="molecule type" value="Genomic_DNA"/>
</dbReference>
<dbReference type="PANTHER" id="PTHR15852:SF27">
    <property type="entry name" value="PROTEIN DISULFIDE-ISOMERASE LQY1, CHLOROPLASTIC"/>
    <property type="match status" value="1"/>
</dbReference>
<name>M2XWY2_GALSU</name>
<dbReference type="OrthoDB" id="4733at2759"/>
<dbReference type="Proteomes" id="UP000030680">
    <property type="component" value="Unassembled WGS sequence"/>
</dbReference>
<dbReference type="Gramene" id="EME28138">
    <property type="protein sequence ID" value="EME28138"/>
    <property type="gene ID" value="Gasu_43060"/>
</dbReference>
<reference evidence="3" key="1">
    <citation type="journal article" date="2013" name="Science">
        <title>Gene transfer from bacteria and archaea facilitated evolution of an extremophilic eukaryote.</title>
        <authorList>
            <person name="Schonknecht G."/>
            <person name="Chen W.H."/>
            <person name="Ternes C.M."/>
            <person name="Barbier G.G."/>
            <person name="Shrestha R.P."/>
            <person name="Stanke M."/>
            <person name="Brautigam A."/>
            <person name="Baker B.J."/>
            <person name="Banfield J.F."/>
            <person name="Garavito R.M."/>
            <person name="Carr K."/>
            <person name="Wilkerson C."/>
            <person name="Rensing S.A."/>
            <person name="Gagneul D."/>
            <person name="Dickenson N.E."/>
            <person name="Oesterhelt C."/>
            <person name="Lercher M.J."/>
            <person name="Weber A.P."/>
        </authorList>
    </citation>
    <scope>NUCLEOTIDE SEQUENCE [LARGE SCALE GENOMIC DNA]</scope>
    <source>
        <strain evidence="3">074W</strain>
    </source>
</reference>
<dbReference type="PANTHER" id="PTHR15852">
    <property type="entry name" value="PLASTID TRANSCRIPTIONALLY ACTIVE PROTEIN"/>
    <property type="match status" value="1"/>
</dbReference>
<evidence type="ECO:0000256" key="1">
    <source>
        <dbReference type="SAM" id="Phobius"/>
    </source>
</evidence>
<evidence type="ECO:0000313" key="3">
    <source>
        <dbReference type="Proteomes" id="UP000030680"/>
    </source>
</evidence>
<dbReference type="AlphaFoldDB" id="M2XWY2"/>
<dbReference type="eggNOG" id="ENOG502RY5W">
    <property type="taxonomic scope" value="Eukaryota"/>
</dbReference>
<keyword evidence="1" id="KW-0812">Transmembrane</keyword>
<keyword evidence="1" id="KW-1133">Transmembrane helix</keyword>
<dbReference type="KEGG" id="gsl:Gasu_43060"/>
<dbReference type="GeneID" id="17087000"/>
<accession>M2XWY2</accession>
<dbReference type="OMA" id="RFCMGAG"/>
<keyword evidence="3" id="KW-1185">Reference proteome</keyword>
<gene>
    <name evidence="2" type="ORF">Gasu_43060</name>
</gene>
<sequence length="152" mass="16740">MIAFVSPTTILSFRRDMISKKATFCFHLQGKQAAWSRQVCRRGSVYMSLDAGYFQGFLTAALGLTAGIAFLVWTEKQGVRGSQRENLQPCVVCNGQKRLECIRCKGSGKNPTEESELCSFCDGVGTVVCSNCAGGGIQPRYLDRYSPEDFLD</sequence>
<dbReference type="STRING" id="130081.M2XWY2"/>
<proteinExistence type="predicted"/>
<keyword evidence="1" id="KW-0472">Membrane</keyword>
<protein>
    <submittedName>
        <fullName evidence="2">Chaperone protein / DnaJ-related protein</fullName>
    </submittedName>
</protein>
<feature type="transmembrane region" description="Helical" evidence="1">
    <location>
        <begin position="53"/>
        <end position="74"/>
    </location>
</feature>
<dbReference type="RefSeq" id="XP_005704658.1">
    <property type="nucleotide sequence ID" value="XM_005704601.1"/>
</dbReference>